<evidence type="ECO:0000256" key="2">
    <source>
        <dbReference type="ARBA" id="ARBA00017703"/>
    </source>
</evidence>
<comment type="caution">
    <text evidence="11">The sequence shown here is derived from an EMBL/GenBank/DDBJ whole genome shotgun (WGS) entry which is preliminary data.</text>
</comment>
<keyword evidence="5" id="KW-0235">DNA replication</keyword>
<dbReference type="NCBIfam" id="TIGR01128">
    <property type="entry name" value="holA"/>
    <property type="match status" value="1"/>
</dbReference>
<dbReference type="Gene3D" id="1.10.8.60">
    <property type="match status" value="1"/>
</dbReference>
<evidence type="ECO:0000313" key="11">
    <source>
        <dbReference type="EMBL" id="HIV11852.1"/>
    </source>
</evidence>
<evidence type="ECO:0000259" key="9">
    <source>
        <dbReference type="Pfam" id="PF06144"/>
    </source>
</evidence>
<reference evidence="11" key="1">
    <citation type="submission" date="2020-10" db="EMBL/GenBank/DDBJ databases">
        <authorList>
            <person name="Gilroy R."/>
        </authorList>
    </citation>
    <scope>NUCLEOTIDE SEQUENCE</scope>
    <source>
        <strain evidence="11">ChiBcec2-4451</strain>
    </source>
</reference>
<accession>A0A9D1NS78</accession>
<dbReference type="InterPro" id="IPR010372">
    <property type="entry name" value="DNA_pol3_delta_N"/>
</dbReference>
<comment type="similarity">
    <text evidence="7">Belongs to the DNA polymerase HolA subunit family.</text>
</comment>
<dbReference type="EMBL" id="DVON01000034">
    <property type="protein sequence ID" value="HIV11852.1"/>
    <property type="molecule type" value="Genomic_DNA"/>
</dbReference>
<dbReference type="PANTHER" id="PTHR34388:SF1">
    <property type="entry name" value="DNA POLYMERASE III SUBUNIT DELTA"/>
    <property type="match status" value="1"/>
</dbReference>
<evidence type="ECO:0000259" key="10">
    <source>
        <dbReference type="Pfam" id="PF21694"/>
    </source>
</evidence>
<dbReference type="Proteomes" id="UP000886723">
    <property type="component" value="Unassembled WGS sequence"/>
</dbReference>
<protein>
    <recommendedName>
        <fullName evidence="2">DNA polymerase III subunit delta</fullName>
        <ecNumber evidence="1">2.7.7.7</ecNumber>
    </recommendedName>
</protein>
<evidence type="ECO:0000313" key="12">
    <source>
        <dbReference type="Proteomes" id="UP000886723"/>
    </source>
</evidence>
<gene>
    <name evidence="11" type="primary">holA</name>
    <name evidence="11" type="ORF">IAA63_01760</name>
</gene>
<dbReference type="Pfam" id="PF06144">
    <property type="entry name" value="DNA_pol3_delta"/>
    <property type="match status" value="1"/>
</dbReference>
<dbReference type="Pfam" id="PF21694">
    <property type="entry name" value="DNA_pol3_delta_C"/>
    <property type="match status" value="1"/>
</dbReference>
<dbReference type="InterPro" id="IPR027417">
    <property type="entry name" value="P-loop_NTPase"/>
</dbReference>
<dbReference type="GO" id="GO:0006261">
    <property type="term" value="P:DNA-templated DNA replication"/>
    <property type="evidence" value="ECO:0007669"/>
    <property type="project" value="TreeGrafter"/>
</dbReference>
<evidence type="ECO:0000256" key="3">
    <source>
        <dbReference type="ARBA" id="ARBA00022679"/>
    </source>
</evidence>
<dbReference type="AlphaFoldDB" id="A0A9D1NS78"/>
<evidence type="ECO:0000256" key="7">
    <source>
        <dbReference type="ARBA" id="ARBA00034754"/>
    </source>
</evidence>
<keyword evidence="3 11" id="KW-0808">Transferase</keyword>
<dbReference type="InterPro" id="IPR005790">
    <property type="entry name" value="DNA_polIII_delta"/>
</dbReference>
<evidence type="ECO:0000256" key="8">
    <source>
        <dbReference type="ARBA" id="ARBA00049244"/>
    </source>
</evidence>
<name>A0A9D1NS78_9FIRM</name>
<dbReference type="EC" id="2.7.7.7" evidence="1"/>
<dbReference type="GO" id="GO:0003887">
    <property type="term" value="F:DNA-directed DNA polymerase activity"/>
    <property type="evidence" value="ECO:0007669"/>
    <property type="project" value="UniProtKB-KW"/>
</dbReference>
<feature type="domain" description="DNA polymerase III delta subunit-like C-terminal" evidence="10">
    <location>
        <begin position="204"/>
        <end position="323"/>
    </location>
</feature>
<keyword evidence="4 11" id="KW-0548">Nucleotidyltransferase</keyword>
<keyword evidence="6" id="KW-0239">DNA-directed DNA polymerase</keyword>
<dbReference type="InterPro" id="IPR048466">
    <property type="entry name" value="DNA_pol3_delta-like_C"/>
</dbReference>
<comment type="catalytic activity">
    <reaction evidence="8">
        <text>DNA(n) + a 2'-deoxyribonucleoside 5'-triphosphate = DNA(n+1) + diphosphate</text>
        <dbReference type="Rhea" id="RHEA:22508"/>
        <dbReference type="Rhea" id="RHEA-COMP:17339"/>
        <dbReference type="Rhea" id="RHEA-COMP:17340"/>
        <dbReference type="ChEBI" id="CHEBI:33019"/>
        <dbReference type="ChEBI" id="CHEBI:61560"/>
        <dbReference type="ChEBI" id="CHEBI:173112"/>
        <dbReference type="EC" id="2.7.7.7"/>
    </reaction>
</comment>
<dbReference type="SUPFAM" id="SSF52540">
    <property type="entry name" value="P-loop containing nucleoside triphosphate hydrolases"/>
    <property type="match status" value="1"/>
</dbReference>
<dbReference type="SUPFAM" id="SSF48019">
    <property type="entry name" value="post-AAA+ oligomerization domain-like"/>
    <property type="match status" value="1"/>
</dbReference>
<evidence type="ECO:0000256" key="1">
    <source>
        <dbReference type="ARBA" id="ARBA00012417"/>
    </source>
</evidence>
<proteinExistence type="inferred from homology"/>
<organism evidence="11 12">
    <name type="scientific">Candidatus Pullilachnospira stercoravium</name>
    <dbReference type="NCBI Taxonomy" id="2840913"/>
    <lineage>
        <taxon>Bacteria</taxon>
        <taxon>Bacillati</taxon>
        <taxon>Bacillota</taxon>
        <taxon>Clostridia</taxon>
        <taxon>Lachnospirales</taxon>
        <taxon>Lachnospiraceae</taxon>
        <taxon>Lachnospiraceae incertae sedis</taxon>
        <taxon>Candidatus Pullilachnospira</taxon>
    </lineage>
</organism>
<evidence type="ECO:0000256" key="6">
    <source>
        <dbReference type="ARBA" id="ARBA00022932"/>
    </source>
</evidence>
<dbReference type="GO" id="GO:0009360">
    <property type="term" value="C:DNA polymerase III complex"/>
    <property type="evidence" value="ECO:0007669"/>
    <property type="project" value="InterPro"/>
</dbReference>
<evidence type="ECO:0000256" key="5">
    <source>
        <dbReference type="ARBA" id="ARBA00022705"/>
    </source>
</evidence>
<evidence type="ECO:0000256" key="4">
    <source>
        <dbReference type="ARBA" id="ARBA00022695"/>
    </source>
</evidence>
<feature type="domain" description="DNA polymerase III delta N-terminal" evidence="9">
    <location>
        <begin position="17"/>
        <end position="129"/>
    </location>
</feature>
<reference evidence="11" key="2">
    <citation type="journal article" date="2021" name="PeerJ">
        <title>Extensive microbial diversity within the chicken gut microbiome revealed by metagenomics and culture.</title>
        <authorList>
            <person name="Gilroy R."/>
            <person name="Ravi A."/>
            <person name="Getino M."/>
            <person name="Pursley I."/>
            <person name="Horton D.L."/>
            <person name="Alikhan N.F."/>
            <person name="Baker D."/>
            <person name="Gharbi K."/>
            <person name="Hall N."/>
            <person name="Watson M."/>
            <person name="Adriaenssens E.M."/>
            <person name="Foster-Nyarko E."/>
            <person name="Jarju S."/>
            <person name="Secka A."/>
            <person name="Antonio M."/>
            <person name="Oren A."/>
            <person name="Chaudhuri R.R."/>
            <person name="La Ragione R."/>
            <person name="Hildebrand F."/>
            <person name="Pallen M.J."/>
        </authorList>
    </citation>
    <scope>NUCLEOTIDE SEQUENCE</scope>
    <source>
        <strain evidence="11">ChiBcec2-4451</strain>
    </source>
</reference>
<dbReference type="PANTHER" id="PTHR34388">
    <property type="entry name" value="DNA POLYMERASE III SUBUNIT DELTA"/>
    <property type="match status" value="1"/>
</dbReference>
<dbReference type="InterPro" id="IPR008921">
    <property type="entry name" value="DNA_pol3_clamp-load_cplx_C"/>
</dbReference>
<dbReference type="Gene3D" id="1.20.272.10">
    <property type="match status" value="1"/>
</dbReference>
<dbReference type="Gene3D" id="3.40.50.300">
    <property type="entry name" value="P-loop containing nucleotide triphosphate hydrolases"/>
    <property type="match status" value="1"/>
</dbReference>
<sequence length="327" mass="38181">MKRVLEDIKNQDFKKVYLFYGEEDYLKRQYRDRLVHALNPEGDTMNMAHFEGKGIDVKEVISLGETLPFFAERRILVLEDTGFFKGQCPDLPEYMGELPDYLCMIFVEDEVDKRSRMYKAVKNAGAVVEFPLQDERTLMRWVLGILTREGKKITQRDMELFLMKTGTDMTNIEMELEKLLAYTMGRDVVTAGDIEEICTNQITNRIFEMVRAVSEQNQKKALDLYYDLLSLKEPPMRILFLLARQFNMMLQVKDMQRLGFDQKGIADKLGIQSFIVRNYASFARKYSMDRLRQAVEDFTRTEEDVKTGKLQDVMSVELMIVKYSTAG</sequence>
<dbReference type="GO" id="GO:0003677">
    <property type="term" value="F:DNA binding"/>
    <property type="evidence" value="ECO:0007669"/>
    <property type="project" value="InterPro"/>
</dbReference>